<proteinExistence type="predicted"/>
<feature type="compositionally biased region" description="Polar residues" evidence="1">
    <location>
        <begin position="229"/>
        <end position="250"/>
    </location>
</feature>
<feature type="compositionally biased region" description="Basic and acidic residues" evidence="1">
    <location>
        <begin position="102"/>
        <end position="117"/>
    </location>
</feature>
<feature type="region of interest" description="Disordered" evidence="1">
    <location>
        <begin position="304"/>
        <end position="364"/>
    </location>
</feature>
<protein>
    <submittedName>
        <fullName evidence="2">Uncharacterized protein</fullName>
    </submittedName>
</protein>
<feature type="compositionally biased region" description="Polar residues" evidence="1">
    <location>
        <begin position="307"/>
        <end position="336"/>
    </location>
</feature>
<feature type="compositionally biased region" description="Polar residues" evidence="1">
    <location>
        <begin position="201"/>
        <end position="219"/>
    </location>
</feature>
<evidence type="ECO:0000313" key="2">
    <source>
        <dbReference type="EMBL" id="KJY01702.1"/>
    </source>
</evidence>
<accession>A0A0F4GWC7</accession>
<dbReference type="OrthoDB" id="10345644at2759"/>
<dbReference type="EMBL" id="LAFY01000273">
    <property type="protein sequence ID" value="KJY01702.1"/>
    <property type="molecule type" value="Genomic_DNA"/>
</dbReference>
<gene>
    <name evidence="2" type="ORF">TI39_contig281g00002</name>
</gene>
<comment type="caution">
    <text evidence="2">The sequence shown here is derived from an EMBL/GenBank/DDBJ whole genome shotgun (WGS) entry which is preliminary data.</text>
</comment>
<sequence length="381" mass="42025">MDMDQGRPRKEPKEHTRRYKELVKAIEGSKDPLETVSALFPDLTVKAEPKDETKTSSHVTPTKGLDRAASSPPRELSSKKMHVFRSEPSKPVHYTPPTFRLNKKESREVGAQHKEESSTSLFRAPSPLYPILPWPANSKMESDRPSTTQGHRSLNYSTQSSLPAKSEMESDRPSTTQGHRSLNYSTQSSLPGKSEMESDRPSTTQGQRSLNYSTKSSLPGKSEMESDRPSTTQGHRSLDQYPSTQASQLAYSEMEFEAPSKNVFATEDWYKGVRRTATPTAGAVVPFNPTLPSQRTTRKSVVFESPASVTPFSPGNLLTSHNENRQTPVQQPNAESTIGKPVSGEKGDDGADGSEDAPQRGISKVMTRAYRGLNKVMIRGG</sequence>
<reference evidence="2 3" key="1">
    <citation type="submission" date="2015-03" db="EMBL/GenBank/DDBJ databases">
        <title>RNA-seq based gene annotation and comparative genomics of four Zymoseptoria species reveal species-specific pathogenicity related genes and transposable element activity.</title>
        <authorList>
            <person name="Grandaubert J."/>
            <person name="Bhattacharyya A."/>
            <person name="Stukenbrock E.H."/>
        </authorList>
    </citation>
    <scope>NUCLEOTIDE SEQUENCE [LARGE SCALE GENOMIC DNA]</scope>
    <source>
        <strain evidence="2 3">Zb18110</strain>
    </source>
</reference>
<feature type="compositionally biased region" description="Polar residues" evidence="1">
    <location>
        <begin position="173"/>
        <end position="191"/>
    </location>
</feature>
<organism evidence="2 3">
    <name type="scientific">Zymoseptoria brevis</name>
    <dbReference type="NCBI Taxonomy" id="1047168"/>
    <lineage>
        <taxon>Eukaryota</taxon>
        <taxon>Fungi</taxon>
        <taxon>Dikarya</taxon>
        <taxon>Ascomycota</taxon>
        <taxon>Pezizomycotina</taxon>
        <taxon>Dothideomycetes</taxon>
        <taxon>Dothideomycetidae</taxon>
        <taxon>Mycosphaerellales</taxon>
        <taxon>Mycosphaerellaceae</taxon>
        <taxon>Zymoseptoria</taxon>
    </lineage>
</organism>
<feature type="compositionally biased region" description="Polar residues" evidence="1">
    <location>
        <begin position="145"/>
        <end position="163"/>
    </location>
</feature>
<evidence type="ECO:0000256" key="1">
    <source>
        <dbReference type="SAM" id="MobiDB-lite"/>
    </source>
</evidence>
<dbReference type="AlphaFoldDB" id="A0A0F4GWC7"/>
<evidence type="ECO:0000313" key="3">
    <source>
        <dbReference type="Proteomes" id="UP000033647"/>
    </source>
</evidence>
<dbReference type="Proteomes" id="UP000033647">
    <property type="component" value="Unassembled WGS sequence"/>
</dbReference>
<keyword evidence="3" id="KW-1185">Reference proteome</keyword>
<feature type="compositionally biased region" description="Basic and acidic residues" evidence="1">
    <location>
        <begin position="45"/>
        <end position="55"/>
    </location>
</feature>
<feature type="region of interest" description="Disordered" evidence="1">
    <location>
        <begin position="43"/>
        <end position="253"/>
    </location>
</feature>
<name>A0A0F4GWC7_9PEZI</name>